<dbReference type="Proteomes" id="UP001363151">
    <property type="component" value="Unassembled WGS sequence"/>
</dbReference>
<proteinExistence type="predicted"/>
<organism evidence="1 2">
    <name type="scientific">Aureococcus anophagefferens</name>
    <name type="common">Harmful bloom alga</name>
    <dbReference type="NCBI Taxonomy" id="44056"/>
    <lineage>
        <taxon>Eukaryota</taxon>
        <taxon>Sar</taxon>
        <taxon>Stramenopiles</taxon>
        <taxon>Ochrophyta</taxon>
        <taxon>Pelagophyceae</taxon>
        <taxon>Pelagomonadales</taxon>
        <taxon>Pelagomonadaceae</taxon>
        <taxon>Aureococcus</taxon>
    </lineage>
</organism>
<evidence type="ECO:0000313" key="1">
    <source>
        <dbReference type="EMBL" id="KAK7241865.1"/>
    </source>
</evidence>
<accession>A0ABR1G026</accession>
<keyword evidence="2" id="KW-1185">Reference proteome</keyword>
<protein>
    <submittedName>
        <fullName evidence="1">Spectrin binding protein</fullName>
    </submittedName>
</protein>
<comment type="caution">
    <text evidence="1">The sequence shown here is derived from an EMBL/GenBank/DDBJ whole genome shotgun (WGS) entry which is preliminary data.</text>
</comment>
<evidence type="ECO:0000313" key="2">
    <source>
        <dbReference type="Proteomes" id="UP001363151"/>
    </source>
</evidence>
<gene>
    <name evidence="1" type="ORF">SO694_00019316</name>
</gene>
<name>A0ABR1G026_AURAN</name>
<dbReference type="EMBL" id="JBBJCI010000152">
    <property type="protein sequence ID" value="KAK7241865.1"/>
    <property type="molecule type" value="Genomic_DNA"/>
</dbReference>
<sequence length="107" mass="11876">MFKLLLSRGASLDVRNVSGLDPEEHAHRCNNPTAAALFAGVRAAGGWSAYVAAPRNQLLALRRELPTCFRTGPCSAPRAQARLFLDKKIPDDVFIHTLTFWRSERDV</sequence>
<reference evidence="1 2" key="1">
    <citation type="submission" date="2024-03" db="EMBL/GenBank/DDBJ databases">
        <title>Aureococcus anophagefferens CCMP1851 and Kratosvirus quantuckense: Draft genome of a second virus-susceptible host strain in the model system.</title>
        <authorList>
            <person name="Chase E."/>
            <person name="Truchon A.R."/>
            <person name="Schepens W."/>
            <person name="Wilhelm S.W."/>
        </authorList>
    </citation>
    <scope>NUCLEOTIDE SEQUENCE [LARGE SCALE GENOMIC DNA]</scope>
    <source>
        <strain evidence="1 2">CCMP1851</strain>
    </source>
</reference>